<dbReference type="PANTHER" id="PTHR12526:SF630">
    <property type="entry name" value="GLYCOSYLTRANSFERASE"/>
    <property type="match status" value="1"/>
</dbReference>
<feature type="domain" description="Glycosyl transferase family 1" evidence="1">
    <location>
        <begin position="920"/>
        <end position="1077"/>
    </location>
</feature>
<dbReference type="InterPro" id="IPR001296">
    <property type="entry name" value="Glyco_trans_1"/>
</dbReference>
<dbReference type="PANTHER" id="PTHR12526">
    <property type="entry name" value="GLYCOSYLTRANSFERASE"/>
    <property type="match status" value="1"/>
</dbReference>
<name>A0AAP5H891_PAEAM</name>
<evidence type="ECO:0000313" key="3">
    <source>
        <dbReference type="EMBL" id="MDR6726598.1"/>
    </source>
</evidence>
<proteinExistence type="predicted"/>
<dbReference type="SUPFAM" id="SSF53756">
    <property type="entry name" value="UDP-Glycosyltransferase/glycogen phosphorylase"/>
    <property type="match status" value="1"/>
</dbReference>
<dbReference type="GO" id="GO:0016757">
    <property type="term" value="F:glycosyltransferase activity"/>
    <property type="evidence" value="ECO:0007669"/>
    <property type="project" value="InterPro"/>
</dbReference>
<dbReference type="EMBL" id="JAVDTR010000018">
    <property type="protein sequence ID" value="MDR6726598.1"/>
    <property type="molecule type" value="Genomic_DNA"/>
</dbReference>
<comment type="caution">
    <text evidence="3">The sequence shown here is derived from an EMBL/GenBank/DDBJ whole genome shotgun (WGS) entry which is preliminary data.</text>
</comment>
<dbReference type="RefSeq" id="WP_056693580.1">
    <property type="nucleotide sequence ID" value="NZ_JAVDTR010000018.1"/>
</dbReference>
<dbReference type="AlphaFoldDB" id="A0AAP5H891"/>
<accession>A0AAP5H891</accession>
<sequence>MGLRYIEEKLHEIRVKRAEILTEMNVSPDSVMPEDPHGNLRFERTFDQLSNMKIACIMDEFTYNSFAPECELLQITPQDWLTQMQMLQPDLFFLESAWLGIGELWKTKVPHLSNELIEVLSYCKKNNIPVVFWNKEDPIHFETFLATAKYADFVFTTDIDCIKKYKTLLKHDRVYLMPFAAQLKNHNPIELYERADKFCFAGAYYKRYPDRNRDLETFIESVTASKGLDIYDRNYYKNDPNYAFPSSYKKYIVGNLKPEEIDKAYKGYRFNINMNSVKQSQSMCARRVFELLASNTVTVSNYSRAVRNLLGDLVICTDDGKQLSDQISKFSDEEYYNKYRLLGLRKVLTEHTYTHRLSYIVDTVYTNKMQTASVDVAILACVNSKDELEHIYRQYQRQDYKTTRLFIISDAIDLKIENDNVKIVDEWTEEVARHIQTDFDVAVFFSSNDYYGKHYITDFVFATKYADFPVYTKNVYFTNAGQVTRVSGGRVYNTVTSYQLRRSAIRLADCSVDNLIEYVTDIEDQNISPSQVFSIDEYNYCENYVEEDCPLVDDLNLVDLGIKMDDIYRKAEAIKPGIQSSDSIHVAPKELYEMIGKSNNLSYKNQTDGLLVESKLRDGHDYVYLNKLYSVDNLGLEPDLDVYLDVDYISKFSVDIVVTTLDRNEKKIESYVKPSSRKNQIKIGREAKYIKLGIRFAGEGICKIKSILVGKIDLDNGCFLNKSNALLIADNYPDYKDLYRYGFIHSRMSEYKNVGEVIDMFKFNDRLPREYSEFCGIDVTSGYFEEFNNVVMNGEHDTLLIHFLNETIWNSVKNQLSNKRIIIWVHGSEIQPWWRREYNYTTTQQLEVAKKESEKRLRLWEQVFASALHEDYNIHFIFVSEYFANEVFEDHKVNLPVDKYTIIHNYINTNLFNFEEKDTELRKKILSIRPFASNKYANDLTVKAIQSLSKNPIFKQLEFTIIGKGELFHSTLKPIKKYKNVTLEEKFLTQEEIALLHKQYGVFIVPTRMDSQGVSRDEAMSSGLVPLTNNVTAIPEFVDETCGILVDGEDYEGLAKGIIELYNDPIKFQHLSRKAAERVTFQSGFDATISKEVDLINKCNATVKEKGR</sequence>
<organism evidence="3 4">
    <name type="scientific">Paenibacillus amylolyticus</name>
    <dbReference type="NCBI Taxonomy" id="1451"/>
    <lineage>
        <taxon>Bacteria</taxon>
        <taxon>Bacillati</taxon>
        <taxon>Bacillota</taxon>
        <taxon>Bacilli</taxon>
        <taxon>Bacillales</taxon>
        <taxon>Paenibacillaceae</taxon>
        <taxon>Paenibacillus</taxon>
    </lineage>
</organism>
<gene>
    <name evidence="3" type="ORF">J2W91_005119</name>
</gene>
<dbReference type="CDD" id="cd03801">
    <property type="entry name" value="GT4_PimA-like"/>
    <property type="match status" value="1"/>
</dbReference>
<protein>
    <submittedName>
        <fullName evidence="3">Spore maturation protein CgeB</fullName>
    </submittedName>
</protein>
<dbReference type="InterPro" id="IPR055259">
    <property type="entry name" value="YkvP/CgeB_Glyco_trans-like"/>
</dbReference>
<feature type="domain" description="Spore protein YkvP/CgeB glycosyl transferase-like" evidence="2">
    <location>
        <begin position="242"/>
        <end position="361"/>
    </location>
</feature>
<evidence type="ECO:0000259" key="2">
    <source>
        <dbReference type="Pfam" id="PF13524"/>
    </source>
</evidence>
<dbReference type="Gene3D" id="3.40.50.2000">
    <property type="entry name" value="Glycogen Phosphorylase B"/>
    <property type="match status" value="2"/>
</dbReference>
<dbReference type="Pfam" id="PF00534">
    <property type="entry name" value="Glycos_transf_1"/>
    <property type="match status" value="1"/>
</dbReference>
<evidence type="ECO:0000259" key="1">
    <source>
        <dbReference type="Pfam" id="PF00534"/>
    </source>
</evidence>
<reference evidence="3" key="1">
    <citation type="submission" date="2023-07" db="EMBL/GenBank/DDBJ databases">
        <title>Sorghum-associated microbial communities from plants grown in Nebraska, USA.</title>
        <authorList>
            <person name="Schachtman D."/>
        </authorList>
    </citation>
    <scope>NUCLEOTIDE SEQUENCE</scope>
    <source>
        <strain evidence="3">BE80</strain>
    </source>
</reference>
<evidence type="ECO:0000313" key="4">
    <source>
        <dbReference type="Proteomes" id="UP001254832"/>
    </source>
</evidence>
<dbReference type="Proteomes" id="UP001254832">
    <property type="component" value="Unassembled WGS sequence"/>
</dbReference>
<dbReference type="Pfam" id="PF13524">
    <property type="entry name" value="Glyco_trans_1_2"/>
    <property type="match status" value="1"/>
</dbReference>